<evidence type="ECO:0000256" key="3">
    <source>
        <dbReference type="ARBA" id="ARBA00022729"/>
    </source>
</evidence>
<name>A0AAY4EDM9_9TELE</name>
<accession>A0AAY4EDM9</accession>
<gene>
    <name evidence="10" type="primary">TCTN1</name>
</gene>
<dbReference type="InterPro" id="IPR011677">
    <property type="entry name" value="TCTN1-3_dom"/>
</dbReference>
<dbReference type="GO" id="GO:1904491">
    <property type="term" value="P:protein localization to ciliary transition zone"/>
    <property type="evidence" value="ECO:0007669"/>
    <property type="project" value="TreeGrafter"/>
</dbReference>
<proteinExistence type="inferred from homology"/>
<evidence type="ECO:0000256" key="2">
    <source>
        <dbReference type="ARBA" id="ARBA00011495"/>
    </source>
</evidence>
<feature type="domain" description="Tectonic-1-3" evidence="8">
    <location>
        <begin position="248"/>
        <end position="419"/>
    </location>
</feature>
<dbReference type="InterPro" id="IPR057724">
    <property type="entry name" value="TCTN1-3_N"/>
</dbReference>
<feature type="signal peptide" evidence="7">
    <location>
        <begin position="1"/>
        <end position="18"/>
    </location>
</feature>
<feature type="region of interest" description="Disordered" evidence="6">
    <location>
        <begin position="21"/>
        <end position="107"/>
    </location>
</feature>
<evidence type="ECO:0000256" key="1">
    <source>
        <dbReference type="ARBA" id="ARBA00007633"/>
    </source>
</evidence>
<protein>
    <recommendedName>
        <fullName evidence="12">Tectonic domain-containing protein</fullName>
    </recommendedName>
</protein>
<sequence length="439" mass="46755">MGVLWCVFLLLYYEGSHCSVHSDTGGDQAAAENNSRADSNLQNVTEPPRDPASTVPALTEASPPEEATVLPEPPGTTDAPQPADKGLTPTTQPELSVVPGQSGPLADALPSPAVDAATLCPCDLQIGGCDANCCCDPDCAGELALFTSCSVQKVIVNPRLCSQNVATYALSSTADGYADVQSSIQREVNPDVFCIQSANYEAGLSYAEPAVATVDNFDKVFARFVRFFFGNSKDSSASDSGIQTMSPAYLYGDAIITEDAIGTRQTLRLPASAGTAYCLDASPAAFLKDQMSTCIRNLDLARDCTTFGALNLQAYVNLSILSDKTKDAILVPVEVVSITLQSLDGTQTLVDVSNISLYDPVLQNLSAGDSVMCSNVVLQVWYTVIYSGVGEVLNMIAAVTLGTITSTMLPMQQYFQIEFKQREPWICGRIALNSWIKHC</sequence>
<keyword evidence="5" id="KW-0325">Glycoprotein</keyword>
<feature type="compositionally biased region" description="Polar residues" evidence="6">
    <location>
        <begin position="31"/>
        <end position="45"/>
    </location>
</feature>
<organism evidence="10 11">
    <name type="scientific">Denticeps clupeoides</name>
    <name type="common">denticle herring</name>
    <dbReference type="NCBI Taxonomy" id="299321"/>
    <lineage>
        <taxon>Eukaryota</taxon>
        <taxon>Metazoa</taxon>
        <taxon>Chordata</taxon>
        <taxon>Craniata</taxon>
        <taxon>Vertebrata</taxon>
        <taxon>Euteleostomi</taxon>
        <taxon>Actinopterygii</taxon>
        <taxon>Neopterygii</taxon>
        <taxon>Teleostei</taxon>
        <taxon>Clupei</taxon>
        <taxon>Clupeiformes</taxon>
        <taxon>Denticipitoidei</taxon>
        <taxon>Denticipitidae</taxon>
        <taxon>Denticeps</taxon>
    </lineage>
</organism>
<evidence type="ECO:0000259" key="9">
    <source>
        <dbReference type="Pfam" id="PF25752"/>
    </source>
</evidence>
<dbReference type="AlphaFoldDB" id="A0AAY4EDM9"/>
<dbReference type="Ensembl" id="ENSDCDT00010066348.1">
    <property type="protein sequence ID" value="ENSDCDP00010055745.1"/>
    <property type="gene ID" value="ENSDCDG00010031906.1"/>
</dbReference>
<dbReference type="InterPro" id="IPR040354">
    <property type="entry name" value="TCTN1-3"/>
</dbReference>
<reference evidence="10" key="2">
    <citation type="submission" date="2025-08" db="UniProtKB">
        <authorList>
            <consortium name="Ensembl"/>
        </authorList>
    </citation>
    <scope>IDENTIFICATION</scope>
</reference>
<dbReference type="PANTHER" id="PTHR14611">
    <property type="entry name" value="TECTONIC FAMILY MEMBER"/>
    <property type="match status" value="1"/>
</dbReference>
<dbReference type="PANTHER" id="PTHR14611:SF1">
    <property type="entry name" value="TECTONIC-1"/>
    <property type="match status" value="1"/>
</dbReference>
<dbReference type="GO" id="GO:0060271">
    <property type="term" value="P:cilium assembly"/>
    <property type="evidence" value="ECO:0007669"/>
    <property type="project" value="TreeGrafter"/>
</dbReference>
<dbReference type="Pfam" id="PF25752">
    <property type="entry name" value="DUF1619_N"/>
    <property type="match status" value="1"/>
</dbReference>
<evidence type="ECO:0000259" key="8">
    <source>
        <dbReference type="Pfam" id="PF07773"/>
    </source>
</evidence>
<comment type="similarity">
    <text evidence="1">Belongs to the tectonic family.</text>
</comment>
<reference evidence="10" key="3">
    <citation type="submission" date="2025-09" db="UniProtKB">
        <authorList>
            <consortium name="Ensembl"/>
        </authorList>
    </citation>
    <scope>IDENTIFICATION</scope>
</reference>
<evidence type="ECO:0000256" key="4">
    <source>
        <dbReference type="ARBA" id="ARBA00022794"/>
    </source>
</evidence>
<evidence type="ECO:0008006" key="12">
    <source>
        <dbReference type="Google" id="ProtNLM"/>
    </source>
</evidence>
<evidence type="ECO:0000313" key="11">
    <source>
        <dbReference type="Proteomes" id="UP000694580"/>
    </source>
</evidence>
<evidence type="ECO:0000256" key="7">
    <source>
        <dbReference type="SAM" id="SignalP"/>
    </source>
</evidence>
<comment type="subunit">
    <text evidence="2">Part of the tectonic-like complex (also named B9 complex).</text>
</comment>
<keyword evidence="3 7" id="KW-0732">Signal</keyword>
<keyword evidence="11" id="KW-1185">Reference proteome</keyword>
<dbReference type="GeneTree" id="ENSGT00570000079101"/>
<feature type="chain" id="PRO_5044229853" description="Tectonic domain-containing protein" evidence="7">
    <location>
        <begin position="19"/>
        <end position="439"/>
    </location>
</feature>
<evidence type="ECO:0000256" key="6">
    <source>
        <dbReference type="SAM" id="MobiDB-lite"/>
    </source>
</evidence>
<dbReference type="GO" id="GO:0036038">
    <property type="term" value="C:MKS complex"/>
    <property type="evidence" value="ECO:0007669"/>
    <property type="project" value="TreeGrafter"/>
</dbReference>
<evidence type="ECO:0000313" key="10">
    <source>
        <dbReference type="Ensembl" id="ENSDCDP00010055745.1"/>
    </source>
</evidence>
<reference evidence="10 11" key="1">
    <citation type="submission" date="2020-06" db="EMBL/GenBank/DDBJ databases">
        <authorList>
            <consortium name="Wellcome Sanger Institute Data Sharing"/>
        </authorList>
    </citation>
    <scope>NUCLEOTIDE SEQUENCE [LARGE SCALE GENOMIC DNA]</scope>
</reference>
<dbReference type="Pfam" id="PF07773">
    <property type="entry name" value="TCTN_DUF1619"/>
    <property type="match status" value="1"/>
</dbReference>
<dbReference type="Proteomes" id="UP000694580">
    <property type="component" value="Chromosome 3"/>
</dbReference>
<feature type="domain" description="Tectonic-1-3 N-terminal" evidence="9">
    <location>
        <begin position="113"/>
        <end position="216"/>
    </location>
</feature>
<keyword evidence="4" id="KW-0970">Cilium biogenesis/degradation</keyword>
<evidence type="ECO:0000256" key="5">
    <source>
        <dbReference type="ARBA" id="ARBA00023180"/>
    </source>
</evidence>